<name>A0A9P8PDR9_9ASCO</name>
<dbReference type="EMBL" id="JAEUBD010000983">
    <property type="protein sequence ID" value="KAH3669997.1"/>
    <property type="molecule type" value="Genomic_DNA"/>
</dbReference>
<dbReference type="AlphaFoldDB" id="A0A9P8PDR9"/>
<organism evidence="1 2">
    <name type="scientific">Ogataea polymorpha</name>
    <dbReference type="NCBI Taxonomy" id="460523"/>
    <lineage>
        <taxon>Eukaryota</taxon>
        <taxon>Fungi</taxon>
        <taxon>Dikarya</taxon>
        <taxon>Ascomycota</taxon>
        <taxon>Saccharomycotina</taxon>
        <taxon>Pichiomycetes</taxon>
        <taxon>Pichiales</taxon>
        <taxon>Pichiaceae</taxon>
        <taxon>Ogataea</taxon>
    </lineage>
</organism>
<keyword evidence="2" id="KW-1185">Reference proteome</keyword>
<reference evidence="1" key="1">
    <citation type="journal article" date="2021" name="Open Biol.">
        <title>Shared evolutionary footprints suggest mitochondrial oxidative damage underlies multiple complex I losses in fungi.</title>
        <authorList>
            <person name="Schikora-Tamarit M.A."/>
            <person name="Marcet-Houben M."/>
            <person name="Nosek J."/>
            <person name="Gabaldon T."/>
        </authorList>
    </citation>
    <scope>NUCLEOTIDE SEQUENCE</scope>
    <source>
        <strain evidence="1">NCAIM Y.01608</strain>
    </source>
</reference>
<sequence length="100" mass="10844">MSHCIPLGISATRSSEVAHFFCSSDNVGPILARYSAQAVFKLTSLPGLDWAYNLISSTIGPTFAVRDPSGPITAAEFSSKKYSTFCFFRALWKSGLFKVA</sequence>
<gene>
    <name evidence="1" type="ORF">OGATHE_002810</name>
</gene>
<evidence type="ECO:0000313" key="1">
    <source>
        <dbReference type="EMBL" id="KAH3669997.1"/>
    </source>
</evidence>
<evidence type="ECO:0000313" key="2">
    <source>
        <dbReference type="Proteomes" id="UP000788993"/>
    </source>
</evidence>
<proteinExistence type="predicted"/>
<comment type="caution">
    <text evidence="1">The sequence shown here is derived from an EMBL/GenBank/DDBJ whole genome shotgun (WGS) entry which is preliminary data.</text>
</comment>
<dbReference type="Proteomes" id="UP000788993">
    <property type="component" value="Unassembled WGS sequence"/>
</dbReference>
<accession>A0A9P8PDR9</accession>
<reference evidence="1" key="2">
    <citation type="submission" date="2021-01" db="EMBL/GenBank/DDBJ databases">
        <authorList>
            <person name="Schikora-Tamarit M.A."/>
        </authorList>
    </citation>
    <scope>NUCLEOTIDE SEQUENCE</scope>
    <source>
        <strain evidence="1">NCAIM Y.01608</strain>
    </source>
</reference>
<protein>
    <submittedName>
        <fullName evidence="1">Uncharacterized protein</fullName>
    </submittedName>
</protein>